<gene>
    <name evidence="4" type="ORF">ACFW88_15160</name>
</gene>
<evidence type="ECO:0000313" key="4">
    <source>
        <dbReference type="EMBL" id="MFE1751854.1"/>
    </source>
</evidence>
<dbReference type="Proteomes" id="UP001599756">
    <property type="component" value="Unassembled WGS sequence"/>
</dbReference>
<evidence type="ECO:0000256" key="2">
    <source>
        <dbReference type="RuleBase" id="RU003749"/>
    </source>
</evidence>
<accession>A0ABW6H5H0</accession>
<name>A0ABW6H5H0_9ACTN</name>
<keyword evidence="5" id="KW-1185">Reference proteome</keyword>
<comment type="caution">
    <text evidence="4">The sequence shown here is derived from an EMBL/GenBank/DDBJ whole genome shotgun (WGS) entry which is preliminary data.</text>
</comment>
<dbReference type="PANTHER" id="PTHR33495:SF2">
    <property type="entry name" value="ANTI-SIGMA FACTOR ANTAGONIST TM_1081-RELATED"/>
    <property type="match status" value="1"/>
</dbReference>
<dbReference type="NCBIfam" id="TIGR00377">
    <property type="entry name" value="ant_ant_sig"/>
    <property type="match status" value="1"/>
</dbReference>
<organism evidence="4 5">
    <name type="scientific">Streptomyces anandii</name>
    <dbReference type="NCBI Taxonomy" id="285454"/>
    <lineage>
        <taxon>Bacteria</taxon>
        <taxon>Bacillati</taxon>
        <taxon>Actinomycetota</taxon>
        <taxon>Actinomycetes</taxon>
        <taxon>Kitasatosporales</taxon>
        <taxon>Streptomycetaceae</taxon>
        <taxon>Streptomyces</taxon>
    </lineage>
</organism>
<sequence length="139" mass="14635">MPDFRDEQSATADTLTMHTRPLPGGGFLLTLTGALDHHTSPRLTNAVEELLQTDTRTLWLELSGLTFIDSTGLTCLLHISRAVTEAGGHLTLAAPSTPVQRMLDITGIGQVLTVRTDTYAAGTAHGGRDEADGTPGEAG</sequence>
<dbReference type="Gene3D" id="3.30.750.24">
    <property type="entry name" value="STAS domain"/>
    <property type="match status" value="1"/>
</dbReference>
<dbReference type="PANTHER" id="PTHR33495">
    <property type="entry name" value="ANTI-SIGMA FACTOR ANTAGONIST TM_1081-RELATED-RELATED"/>
    <property type="match status" value="1"/>
</dbReference>
<dbReference type="CDD" id="cd07043">
    <property type="entry name" value="STAS_anti-anti-sigma_factors"/>
    <property type="match status" value="1"/>
</dbReference>
<evidence type="ECO:0000313" key="5">
    <source>
        <dbReference type="Proteomes" id="UP001599756"/>
    </source>
</evidence>
<dbReference type="EMBL" id="JBHYTS010000020">
    <property type="protein sequence ID" value="MFE1751854.1"/>
    <property type="molecule type" value="Genomic_DNA"/>
</dbReference>
<reference evidence="4 5" key="1">
    <citation type="submission" date="2024-09" db="EMBL/GenBank/DDBJ databases">
        <title>The Natural Products Discovery Center: Release of the First 8490 Sequenced Strains for Exploring Actinobacteria Biosynthetic Diversity.</title>
        <authorList>
            <person name="Kalkreuter E."/>
            <person name="Kautsar S.A."/>
            <person name="Yang D."/>
            <person name="Bader C.D."/>
            <person name="Teijaro C.N."/>
            <person name="Fluegel L."/>
            <person name="Davis C.M."/>
            <person name="Simpson J.R."/>
            <person name="Lauterbach L."/>
            <person name="Steele A.D."/>
            <person name="Gui C."/>
            <person name="Meng S."/>
            <person name="Li G."/>
            <person name="Viehrig K."/>
            <person name="Ye F."/>
            <person name="Su P."/>
            <person name="Kiefer A.F."/>
            <person name="Nichols A."/>
            <person name="Cepeda A.J."/>
            <person name="Yan W."/>
            <person name="Fan B."/>
            <person name="Jiang Y."/>
            <person name="Adhikari A."/>
            <person name="Zheng C.-J."/>
            <person name="Schuster L."/>
            <person name="Cowan T.M."/>
            <person name="Smanski M.J."/>
            <person name="Chevrette M.G."/>
            <person name="De Carvalho L.P.S."/>
            <person name="Shen B."/>
        </authorList>
    </citation>
    <scope>NUCLEOTIDE SEQUENCE [LARGE SCALE GENOMIC DNA]</scope>
    <source>
        <strain evidence="4 5">NPDC059500</strain>
    </source>
</reference>
<dbReference type="RefSeq" id="WP_381806775.1">
    <property type="nucleotide sequence ID" value="NZ_JBHYTS010000020.1"/>
</dbReference>
<protein>
    <recommendedName>
        <fullName evidence="2">Anti-sigma factor antagonist</fullName>
    </recommendedName>
</protein>
<proteinExistence type="inferred from homology"/>
<comment type="similarity">
    <text evidence="1 2">Belongs to the anti-sigma-factor antagonist family.</text>
</comment>
<dbReference type="InterPro" id="IPR002645">
    <property type="entry name" value="STAS_dom"/>
</dbReference>
<dbReference type="SUPFAM" id="SSF52091">
    <property type="entry name" value="SpoIIaa-like"/>
    <property type="match status" value="1"/>
</dbReference>
<evidence type="ECO:0000259" key="3">
    <source>
        <dbReference type="PROSITE" id="PS50801"/>
    </source>
</evidence>
<dbReference type="InterPro" id="IPR036513">
    <property type="entry name" value="STAS_dom_sf"/>
</dbReference>
<dbReference type="InterPro" id="IPR003658">
    <property type="entry name" value="Anti-sigma_ant"/>
</dbReference>
<dbReference type="Pfam" id="PF01740">
    <property type="entry name" value="STAS"/>
    <property type="match status" value="1"/>
</dbReference>
<dbReference type="PROSITE" id="PS50801">
    <property type="entry name" value="STAS"/>
    <property type="match status" value="1"/>
</dbReference>
<feature type="domain" description="STAS" evidence="3">
    <location>
        <begin position="25"/>
        <end position="108"/>
    </location>
</feature>
<evidence type="ECO:0000256" key="1">
    <source>
        <dbReference type="ARBA" id="ARBA00009013"/>
    </source>
</evidence>